<dbReference type="OrthoDB" id="2269034at2759"/>
<accession>A0A0C2XGL3</accession>
<organism evidence="3 4">
    <name type="scientific">Serendipita vermifera MAFF 305830</name>
    <dbReference type="NCBI Taxonomy" id="933852"/>
    <lineage>
        <taxon>Eukaryota</taxon>
        <taxon>Fungi</taxon>
        <taxon>Dikarya</taxon>
        <taxon>Basidiomycota</taxon>
        <taxon>Agaricomycotina</taxon>
        <taxon>Agaricomycetes</taxon>
        <taxon>Sebacinales</taxon>
        <taxon>Serendipitaceae</taxon>
        <taxon>Serendipita</taxon>
    </lineage>
</organism>
<protein>
    <recommendedName>
        <fullName evidence="2">F-box domain-containing protein</fullName>
    </recommendedName>
</protein>
<reference evidence="3 4" key="1">
    <citation type="submission" date="2014-04" db="EMBL/GenBank/DDBJ databases">
        <authorList>
            <consortium name="DOE Joint Genome Institute"/>
            <person name="Kuo A."/>
            <person name="Zuccaro A."/>
            <person name="Kohler A."/>
            <person name="Nagy L.G."/>
            <person name="Floudas D."/>
            <person name="Copeland A."/>
            <person name="Barry K.W."/>
            <person name="Cichocki N."/>
            <person name="Veneault-Fourrey C."/>
            <person name="LaButti K."/>
            <person name="Lindquist E.A."/>
            <person name="Lipzen A."/>
            <person name="Lundell T."/>
            <person name="Morin E."/>
            <person name="Murat C."/>
            <person name="Sun H."/>
            <person name="Tunlid A."/>
            <person name="Henrissat B."/>
            <person name="Grigoriev I.V."/>
            <person name="Hibbett D.S."/>
            <person name="Martin F."/>
            <person name="Nordberg H.P."/>
            <person name="Cantor M.N."/>
            <person name="Hua S.X."/>
        </authorList>
    </citation>
    <scope>NUCLEOTIDE SEQUENCE [LARGE SCALE GENOMIC DNA]</scope>
    <source>
        <strain evidence="3 4">MAFF 305830</strain>
    </source>
</reference>
<feature type="coiled-coil region" evidence="1">
    <location>
        <begin position="16"/>
        <end position="50"/>
    </location>
</feature>
<dbReference type="InterPro" id="IPR001810">
    <property type="entry name" value="F-box_dom"/>
</dbReference>
<dbReference type="Gene3D" id="3.80.10.10">
    <property type="entry name" value="Ribonuclease Inhibitor"/>
    <property type="match status" value="1"/>
</dbReference>
<dbReference type="HOGENOM" id="CLU_649184_0_0_1"/>
<evidence type="ECO:0000313" key="3">
    <source>
        <dbReference type="EMBL" id="KIM28262.1"/>
    </source>
</evidence>
<name>A0A0C2XGL3_SERVB</name>
<dbReference type="AlphaFoldDB" id="A0A0C2XGL3"/>
<dbReference type="Gene3D" id="1.20.1280.50">
    <property type="match status" value="1"/>
</dbReference>
<dbReference type="SUPFAM" id="SSF81383">
    <property type="entry name" value="F-box domain"/>
    <property type="match status" value="1"/>
</dbReference>
<dbReference type="EMBL" id="KN824294">
    <property type="protein sequence ID" value="KIM28262.1"/>
    <property type="molecule type" value="Genomic_DNA"/>
</dbReference>
<dbReference type="Pfam" id="PF12937">
    <property type="entry name" value="F-box-like"/>
    <property type="match status" value="1"/>
</dbReference>
<evidence type="ECO:0000256" key="1">
    <source>
        <dbReference type="SAM" id="Coils"/>
    </source>
</evidence>
<proteinExistence type="predicted"/>
<reference evidence="4" key="2">
    <citation type="submission" date="2015-01" db="EMBL/GenBank/DDBJ databases">
        <title>Evolutionary Origins and Diversification of the Mycorrhizal Mutualists.</title>
        <authorList>
            <consortium name="DOE Joint Genome Institute"/>
            <consortium name="Mycorrhizal Genomics Consortium"/>
            <person name="Kohler A."/>
            <person name="Kuo A."/>
            <person name="Nagy L.G."/>
            <person name="Floudas D."/>
            <person name="Copeland A."/>
            <person name="Barry K.W."/>
            <person name="Cichocki N."/>
            <person name="Veneault-Fourrey C."/>
            <person name="LaButti K."/>
            <person name="Lindquist E.A."/>
            <person name="Lipzen A."/>
            <person name="Lundell T."/>
            <person name="Morin E."/>
            <person name="Murat C."/>
            <person name="Riley R."/>
            <person name="Ohm R."/>
            <person name="Sun H."/>
            <person name="Tunlid A."/>
            <person name="Henrissat B."/>
            <person name="Grigoriev I.V."/>
            <person name="Hibbett D.S."/>
            <person name="Martin F."/>
        </authorList>
    </citation>
    <scope>NUCLEOTIDE SEQUENCE [LARGE SCALE GENOMIC DNA]</scope>
    <source>
        <strain evidence="4">MAFF 305830</strain>
    </source>
</reference>
<feature type="domain" description="F-box" evidence="2">
    <location>
        <begin position="60"/>
        <end position="110"/>
    </location>
</feature>
<dbReference type="InterPro" id="IPR036047">
    <property type="entry name" value="F-box-like_dom_sf"/>
</dbReference>
<dbReference type="Proteomes" id="UP000054097">
    <property type="component" value="Unassembled WGS sequence"/>
</dbReference>
<keyword evidence="1" id="KW-0175">Coiled coil</keyword>
<gene>
    <name evidence="3" type="ORF">M408DRAFT_308830</name>
</gene>
<dbReference type="InterPro" id="IPR032675">
    <property type="entry name" value="LRR_dom_sf"/>
</dbReference>
<sequence>MAMEYSASPAELPADLRDKYLALKFANDHLEELESQLIIARKSRDEILKEISILHQSRAQAPIARVPLDILLTIFEQWDDDPLSRNRTLSLVCKTWYQIMQNSTGFWRDLVLRFGWDLRKNKSLLRFAELCHQLSDNQLLDVEIDLRGVLPYPDYISRILDESPAYFQELDWPETGLDFSDWASLVTAHLGGSQSLGGILYNRISQSILRKLIQEIGQVRRWKSLLIWMPDHLYGSFVDLALMELNGDFPNLERLSITGSTFGDPQYLGELSITCPKLRSFITNQDINLTSALRYFPALESIGLRSSYVTAQFLSWPSNRFTNLRKLELQDDGYVFSDLPNLDVVLFERLVSIHLSAFGSLIERILNLINAPMLELLHLHQLDAVQFRAPSTPILCQIKFLLIDRKAPTTKGASIGIGVFEEILRQTPSLQSLRLVKVDWSKSRKIVAAVRKIRMEGYPLTNMEEIILVSNRGHFLTQEDASLTVLNVKRLADQ</sequence>
<keyword evidence="4" id="KW-1185">Reference proteome</keyword>
<dbReference type="PROSITE" id="PS50181">
    <property type="entry name" value="FBOX"/>
    <property type="match status" value="1"/>
</dbReference>
<dbReference type="SUPFAM" id="SSF52047">
    <property type="entry name" value="RNI-like"/>
    <property type="match status" value="1"/>
</dbReference>
<evidence type="ECO:0000313" key="4">
    <source>
        <dbReference type="Proteomes" id="UP000054097"/>
    </source>
</evidence>
<evidence type="ECO:0000259" key="2">
    <source>
        <dbReference type="PROSITE" id="PS50181"/>
    </source>
</evidence>